<feature type="region of interest" description="Disordered" evidence="1">
    <location>
        <begin position="1"/>
        <end position="199"/>
    </location>
</feature>
<organism evidence="2">
    <name type="scientific">uncultured Nocardioides sp</name>
    <dbReference type="NCBI Taxonomy" id="198441"/>
    <lineage>
        <taxon>Bacteria</taxon>
        <taxon>Bacillati</taxon>
        <taxon>Actinomycetota</taxon>
        <taxon>Actinomycetes</taxon>
        <taxon>Propionibacteriales</taxon>
        <taxon>Nocardioidaceae</taxon>
        <taxon>Nocardioides</taxon>
        <taxon>environmental samples</taxon>
    </lineage>
</organism>
<feature type="compositionally biased region" description="Basic residues" evidence="1">
    <location>
        <begin position="1"/>
        <end position="11"/>
    </location>
</feature>
<feature type="non-terminal residue" evidence="2">
    <location>
        <position position="1"/>
    </location>
</feature>
<reference evidence="2" key="1">
    <citation type="submission" date="2020-02" db="EMBL/GenBank/DDBJ databases">
        <authorList>
            <person name="Meier V. D."/>
        </authorList>
    </citation>
    <scope>NUCLEOTIDE SEQUENCE</scope>
    <source>
        <strain evidence="2">AVDCRST_MAG32</strain>
    </source>
</reference>
<dbReference type="EMBL" id="CADCUM010000079">
    <property type="protein sequence ID" value="CAA9384527.1"/>
    <property type="molecule type" value="Genomic_DNA"/>
</dbReference>
<gene>
    <name evidence="2" type="ORF">AVDCRST_MAG32-1883</name>
</gene>
<proteinExistence type="predicted"/>
<feature type="compositionally biased region" description="Basic residues" evidence="1">
    <location>
        <begin position="169"/>
        <end position="181"/>
    </location>
</feature>
<evidence type="ECO:0000313" key="2">
    <source>
        <dbReference type="EMBL" id="CAA9384527.1"/>
    </source>
</evidence>
<keyword evidence="2" id="KW-0456">Lyase</keyword>
<accession>A0A6J4NFC5</accession>
<sequence length="199" mass="22503">GALHHPHRRRCAPAAEQRRHRPDHPCGLPQARDPDRVRGRALRRLAQRPGLRAQQARVRRGVGAGGRSRLRHRVVAGARRVGSAEPRLPRGRLLALRRHLPRELRQGRTPRRPGRREGRAAALGPPGGPSRLRGDGRPRVQDGPCRRGCRRDRGLLRHRRLHPLAPARGPRRHRHHARARGRRDGVRGRPSLVEARDGL</sequence>
<dbReference type="AlphaFoldDB" id="A0A6J4NFC5"/>
<protein>
    <submittedName>
        <fullName evidence="2">3-isopropylmalate dehydratase small subunit</fullName>
        <ecNumber evidence="2">4.2.1.33</ecNumber>
    </submittedName>
</protein>
<evidence type="ECO:0000256" key="1">
    <source>
        <dbReference type="SAM" id="MobiDB-lite"/>
    </source>
</evidence>
<dbReference type="GO" id="GO:0003861">
    <property type="term" value="F:3-isopropylmalate dehydratase activity"/>
    <property type="evidence" value="ECO:0007669"/>
    <property type="project" value="UniProtKB-EC"/>
</dbReference>
<feature type="non-terminal residue" evidence="2">
    <location>
        <position position="199"/>
    </location>
</feature>
<dbReference type="EC" id="4.2.1.33" evidence="2"/>
<name>A0A6J4NFC5_9ACTN</name>